<feature type="compositionally biased region" description="Low complexity" evidence="1">
    <location>
        <begin position="1598"/>
        <end position="1621"/>
    </location>
</feature>
<feature type="compositionally biased region" description="Gly residues" evidence="1">
    <location>
        <begin position="591"/>
        <end position="603"/>
    </location>
</feature>
<evidence type="ECO:0000256" key="1">
    <source>
        <dbReference type="SAM" id="MobiDB-lite"/>
    </source>
</evidence>
<dbReference type="OrthoDB" id="543276at2759"/>
<keyword evidence="2" id="KW-0812">Transmembrane</keyword>
<accession>A0A835VTN0</accession>
<dbReference type="Pfam" id="PF14494">
    <property type="entry name" value="DUF4436"/>
    <property type="match status" value="2"/>
</dbReference>
<feature type="region of interest" description="Disordered" evidence="1">
    <location>
        <begin position="183"/>
        <end position="224"/>
    </location>
</feature>
<dbReference type="PANTHER" id="PTHR37330">
    <property type="entry name" value="CONSERVED TRANSMEMBRANE PROTEIN-RELATED"/>
    <property type="match status" value="1"/>
</dbReference>
<organism evidence="3 4">
    <name type="scientific">Chlamydomonas incerta</name>
    <dbReference type="NCBI Taxonomy" id="51695"/>
    <lineage>
        <taxon>Eukaryota</taxon>
        <taxon>Viridiplantae</taxon>
        <taxon>Chlorophyta</taxon>
        <taxon>core chlorophytes</taxon>
        <taxon>Chlorophyceae</taxon>
        <taxon>CS clade</taxon>
        <taxon>Chlamydomonadales</taxon>
        <taxon>Chlamydomonadaceae</taxon>
        <taxon>Chlamydomonas</taxon>
    </lineage>
</organism>
<feature type="region of interest" description="Disordered" evidence="1">
    <location>
        <begin position="552"/>
        <end position="669"/>
    </location>
</feature>
<proteinExistence type="predicted"/>
<keyword evidence="4" id="KW-1185">Reference proteome</keyword>
<feature type="compositionally biased region" description="Pro residues" evidence="1">
    <location>
        <begin position="185"/>
        <end position="204"/>
    </location>
</feature>
<feature type="transmembrane region" description="Helical" evidence="2">
    <location>
        <begin position="14"/>
        <end position="37"/>
    </location>
</feature>
<gene>
    <name evidence="3" type="ORF">HXX76_014008</name>
</gene>
<feature type="transmembrane region" description="Helical" evidence="2">
    <location>
        <begin position="1224"/>
        <end position="1246"/>
    </location>
</feature>
<evidence type="ECO:0000313" key="3">
    <source>
        <dbReference type="EMBL" id="KAG2425099.1"/>
    </source>
</evidence>
<dbReference type="InterPro" id="IPR011990">
    <property type="entry name" value="TPR-like_helical_dom_sf"/>
</dbReference>
<feature type="region of interest" description="Disordered" evidence="1">
    <location>
        <begin position="1460"/>
        <end position="1498"/>
    </location>
</feature>
<keyword evidence="2" id="KW-0472">Membrane</keyword>
<evidence type="ECO:0000313" key="4">
    <source>
        <dbReference type="Proteomes" id="UP000650467"/>
    </source>
</evidence>
<dbReference type="Gene3D" id="1.25.40.10">
    <property type="entry name" value="Tetratricopeptide repeat domain"/>
    <property type="match status" value="1"/>
</dbReference>
<feature type="region of interest" description="Disordered" evidence="1">
    <location>
        <begin position="1277"/>
        <end position="1340"/>
    </location>
</feature>
<sequence>MKIHSAPEIISGCILPVLVVLLLAVPLLGLCLPIFIFGGRQSTNQQQLAYTCLLYPLNSLSSTPEENFQATAAALNLSAAALNGSRQPGATGTDSAVLLAWTAWAEAEEDVLADGDNATVLAAASDAYDWLVKRQQRLFSRLKRNCSTIAPVMWGRVQADDPPLYSNPAWAYWIHLNHQPWSPDQLPPDPPPPPPSPVATPSPAPAAVLPAAASGSSSNGTGGAAVAAHAADAGVGDYEDYGSAAGPALPPGMAPPRPPLYGVAAYVLINATLISMDVASGLAKQNVEVLLGSMNPWAAHGQLLDQHNRLRPDGVSLHVDVVTATGSGLMTLGKGDRVGFKQMDIIVDVIRSSYFYPFDEYRAVVKIASYVGNDTYHYPIAMLLSQRNAAVGWSQEVETLQDVQENFMLWWSGSSENQEGEVHLAYAITIRRSGFTKLFCVLILMGMWALTGSAASYAMDLVFLRPRNAALADGVMFVTLLFAMPGLRNVMPGVPPIGVGVDLYGFLWIMLLCILCGCTVLAKLVAQYVHPGPTLYDRARKNDVYLEWRKKETEKEERAEKREKRRKAAEKEREEQAEAAAKDGQGAAGKADGGGDAGDGGQGRRPPRPSGEVVIDIMDGHAVRGGGGDGRGRKPRVSRGRRSSSRSEPRSDSPGGDGPVDYGDADEHGGGAAWAAAQADGGGGDGGDFVAWATAAGAGGDGGGAASTWAAAGDDTGGGGGGGGGDAACGNGCILPVLVVLLLAIPLLGLCLPIFIVGGQQSSNNQQLEFICLLYPLNSLAAQSNATALLRSLNTTHINSPVLQAWVAWAEAEEDLLQDGDNATALAAAQAAEGRLLARQERFFAAVRRNCSTVASVLWGRAHSHSSAYGTGGAAAVYDSSAWAYWVQLNQQPWSPGQLPPAPPPPPAPPLPPSTGQPALLVNGAGGSGSTGSQSRGAALAAQQASGAGDYEDYGGGGPPAPPLAPGTALPRPPLYGIAAYVLINATLISMDVVAGLARQNFELHLGSLNPWAAARARARAAAAGGWLLDERDRLQPDGVGVHLDVVTATGSGLMTLSQGDRVGFKQMDIIVDVIRSSYFYPFDEYRAVVKIVAYVGNDTYRYPIALLLNQRNAAVGWSQEVETLQDVQENYLLWWSGSSENQEGEVHLTYAIVIRRSIFTQVFCFLILIGMWVLSGCAASYAVDLVFLRPRTAALVDATLFVTLLFAMPNIRGVMPGVPAIGVGVDLFGFIWIMLLCIVSGSMVLAKLVAQYVHPGPTLYDRARKNDVYLEWRKKEAEREERAEKKRKADKEREEQAEAAAKDGEGAADKADGGEPMGVGKAGRAGKTAGSSEWRQQRRSGEHVIDVGVAAGHHSSSSCGGGGGGGGGGSGTAGGTERHPHSQQQLAGRRPTRPSSRSASRLPLEEATAVAVGCGASVARSPASMGALNPGDLRDASLPPTVVLHEGVAQAGARTHITPAAPAPAPAAAAAAGAEDSQQPAGDVAGGGGGGSSKSKDAAAAGAKGAAAKPAAASATAAPAAGGGGGLSAAGDSAADSAAETESGSVGGTWLLVDVPAAAAPTAATSAAAAGGAAAAAAAESEPAVIVGEVDVSDGAAPPSATAAAAAAAEAEAKTPQQAPHQPRMVDCAVSLQFLIDFSATQVPEDMPTWKVVTDIVVPATRDRRCRYVEHIEARHVGHCHYFISHRWATPFSHLVRYARKHLVELGDVVEVPPPGAADQDGFTAPEGKRRADQVFVWCDIFAINQASHPSQVQADDLSQLKDCVEASAQTLLCLDDKGLVLTRIWCLYEIWNTVLAGGPPKLAVLGYDVNEAAFKEVYITLDVAEAQATVESDRVRILDDIAASTGLQELNLVLKNALVDSTQHEADYAQRVLMPRIRRQEDANVVNQYIIKHIQMLNNVGRHVESGRYSQLLRELGEKSSAIFRKQQQRLVDSQPAAAAAAAGGGDSGCGEAAAAEGEGEDAAEPDWHWSHYPRDAALRKIFARAKGEAGHGRYEQELAAYREALAQAEAAAAATSTAAASGRAAADAAAAAAALDAAGCRLALSMCLKRQGYNEQAGEEAEAALQPYEAHAEGGGGGLTYASAAVAVAVLLDSNWAKKELIAGLLGDAHAVQSSRLGATHAATLSTLEARAKAAMFGGDMAAALELNRQLCLGLSSAAGGGREGDGGGGGGGPGGGGAAAGGGGLDLTMAAETPVTHAAVAKLSIAALDAWRTYLTYLAMPQYGGGQEDRVIRACRLLIPPRRRQHIRIARDVVGGGGSSEYLEQSKQLLSKLEAAAAGASDGAVATAGGSAAAAATAEPGALLDADDPAFDCGMHVPELTAWGNALAAQGAGEAAVRMQWRIADVFRHTGNTMAYGATKLSLVEAYEQGVVLDASMPGASKLARAMLAQRDGAAAADASSRPGSAAAAAISGAPASGTAAGSGRGAGGAAAAAAAAAATPYDGPSYMQLVKELTTWSEDIAKTGAPDYERYVQIQRQMWACQAAEHGACSSQAVQARTSLAQAISTTGRKEEAVAEMRAALADHEAVLGGKDPQMVHTLTGLAGMLDDRVEGEALHRRAVALVEKVHGPSHRDVGSALQNLGSYIMGGGDMARFQEGQDLMAKGMQIMNKFMEEQNAKAKAF</sequence>
<feature type="compositionally biased region" description="Gly residues" evidence="1">
    <location>
        <begin position="1360"/>
        <end position="1375"/>
    </location>
</feature>
<feature type="compositionally biased region" description="Low complexity" evidence="1">
    <location>
        <begin position="205"/>
        <end position="224"/>
    </location>
</feature>
<comment type="caution">
    <text evidence="3">The sequence shown here is derived from an EMBL/GenBank/DDBJ whole genome shotgun (WGS) entry which is preliminary data.</text>
</comment>
<feature type="region of interest" description="Disordered" evidence="1">
    <location>
        <begin position="1353"/>
        <end position="1405"/>
    </location>
</feature>
<feature type="compositionally biased region" description="Low complexity" evidence="1">
    <location>
        <begin position="931"/>
        <end position="949"/>
    </location>
</feature>
<feature type="compositionally biased region" description="Basic and acidic residues" evidence="1">
    <location>
        <begin position="1277"/>
        <end position="1314"/>
    </location>
</feature>
<feature type="transmembrane region" description="Helical" evidence="2">
    <location>
        <begin position="734"/>
        <end position="757"/>
    </location>
</feature>
<protein>
    <submittedName>
        <fullName evidence="3">Uncharacterized protein</fullName>
    </submittedName>
</protein>
<feature type="compositionally biased region" description="Low complexity" evidence="1">
    <location>
        <begin position="578"/>
        <end position="590"/>
    </location>
</feature>
<feature type="transmembrane region" description="Helical" evidence="2">
    <location>
        <begin position="503"/>
        <end position="526"/>
    </location>
</feature>
<feature type="transmembrane region" description="Helical" evidence="2">
    <location>
        <begin position="438"/>
        <end position="458"/>
    </location>
</feature>
<feature type="region of interest" description="Disordered" evidence="1">
    <location>
        <begin position="1937"/>
        <end position="1971"/>
    </location>
</feature>
<feature type="compositionally biased region" description="Basic and acidic residues" evidence="1">
    <location>
        <begin position="552"/>
        <end position="562"/>
    </location>
</feature>
<feature type="compositionally biased region" description="Basic residues" evidence="1">
    <location>
        <begin position="633"/>
        <end position="644"/>
    </location>
</feature>
<feature type="region of interest" description="Disordered" evidence="1">
    <location>
        <begin position="1598"/>
        <end position="1623"/>
    </location>
</feature>
<feature type="region of interest" description="Disordered" evidence="1">
    <location>
        <begin position="1518"/>
        <end position="1542"/>
    </location>
</feature>
<feature type="region of interest" description="Disordered" evidence="1">
    <location>
        <begin position="894"/>
        <end position="966"/>
    </location>
</feature>
<feature type="transmembrane region" description="Helical" evidence="2">
    <location>
        <begin position="1194"/>
        <end position="1212"/>
    </location>
</feature>
<reference evidence="3" key="1">
    <citation type="journal article" date="2020" name="bioRxiv">
        <title>Comparative genomics of Chlamydomonas.</title>
        <authorList>
            <person name="Craig R.J."/>
            <person name="Hasan A.R."/>
            <person name="Ness R.W."/>
            <person name="Keightley P.D."/>
        </authorList>
    </citation>
    <scope>NUCLEOTIDE SEQUENCE</scope>
    <source>
        <strain evidence="3">SAG 7.73</strain>
    </source>
</reference>
<evidence type="ECO:0000256" key="2">
    <source>
        <dbReference type="SAM" id="Phobius"/>
    </source>
</evidence>
<feature type="compositionally biased region" description="Low complexity" evidence="1">
    <location>
        <begin position="1394"/>
        <end position="1403"/>
    </location>
</feature>
<feature type="transmembrane region" description="Helical" evidence="2">
    <location>
        <begin position="1163"/>
        <end position="1182"/>
    </location>
</feature>
<feature type="transmembrane region" description="Helical" evidence="2">
    <location>
        <begin position="470"/>
        <end position="491"/>
    </location>
</feature>
<dbReference type="EMBL" id="JAEHOC010000059">
    <property type="protein sequence ID" value="KAG2425099.1"/>
    <property type="molecule type" value="Genomic_DNA"/>
</dbReference>
<dbReference type="InterPro" id="IPR027948">
    <property type="entry name" value="DUF4436"/>
</dbReference>
<feature type="compositionally biased region" description="Low complexity" evidence="1">
    <location>
        <begin position="1530"/>
        <end position="1539"/>
    </location>
</feature>
<name>A0A835VTN0_CHLIN</name>
<keyword evidence="2" id="KW-1133">Transmembrane helix</keyword>
<dbReference type="PANTHER" id="PTHR37330:SF1">
    <property type="entry name" value="CONSERVED TRANSMEMBRANE PROTEIN-RELATED"/>
    <property type="match status" value="1"/>
</dbReference>
<feature type="compositionally biased region" description="Pro residues" evidence="1">
    <location>
        <begin position="898"/>
        <end position="915"/>
    </location>
</feature>
<dbReference type="Proteomes" id="UP000650467">
    <property type="component" value="Unassembled WGS sequence"/>
</dbReference>